<dbReference type="EMBL" id="RBKU01000001">
    <property type="protein sequence ID" value="RKR85430.1"/>
    <property type="molecule type" value="Genomic_DNA"/>
</dbReference>
<feature type="signal peptide" evidence="1">
    <location>
        <begin position="1"/>
        <end position="22"/>
    </location>
</feature>
<dbReference type="Pfam" id="PF11138">
    <property type="entry name" value="DUF2911"/>
    <property type="match status" value="1"/>
</dbReference>
<sequence>MKKLLPFALLVTCLLIVFSASAQKKPEDKTKRLSPPDSVTVTTRKGITIKVSYGSPGVKGRAIGGNEIATYGKVWRTGANEATVFEIDKDVKIEGKRLPAGKYSLYSVPGEKKWVIIFNKTWNQWGTIYSEANDALRITVNTGTAPEFTERLKFNIKKSGKVYFVWGDVMVAFKVKKA</sequence>
<dbReference type="AlphaFoldDB" id="A0A495J8V2"/>
<name>A0A495J8V2_9SPHI</name>
<protein>
    <recommendedName>
        <fullName evidence="4">DUF2911 family protein</fullName>
    </recommendedName>
</protein>
<dbReference type="OrthoDB" id="195456at2"/>
<evidence type="ECO:0000313" key="2">
    <source>
        <dbReference type="EMBL" id="RKR85430.1"/>
    </source>
</evidence>
<organism evidence="2 3">
    <name type="scientific">Mucilaginibacter gracilis</name>
    <dbReference type="NCBI Taxonomy" id="423350"/>
    <lineage>
        <taxon>Bacteria</taxon>
        <taxon>Pseudomonadati</taxon>
        <taxon>Bacteroidota</taxon>
        <taxon>Sphingobacteriia</taxon>
        <taxon>Sphingobacteriales</taxon>
        <taxon>Sphingobacteriaceae</taxon>
        <taxon>Mucilaginibacter</taxon>
    </lineage>
</organism>
<keyword evidence="1" id="KW-0732">Signal</keyword>
<evidence type="ECO:0008006" key="4">
    <source>
        <dbReference type="Google" id="ProtNLM"/>
    </source>
</evidence>
<proteinExistence type="predicted"/>
<gene>
    <name evidence="2" type="ORF">BDD43_5701</name>
</gene>
<evidence type="ECO:0000256" key="1">
    <source>
        <dbReference type="SAM" id="SignalP"/>
    </source>
</evidence>
<dbReference type="InterPro" id="IPR021314">
    <property type="entry name" value="DUF2911"/>
</dbReference>
<comment type="caution">
    <text evidence="2">The sequence shown here is derived from an EMBL/GenBank/DDBJ whole genome shotgun (WGS) entry which is preliminary data.</text>
</comment>
<feature type="chain" id="PRO_5019863603" description="DUF2911 family protein" evidence="1">
    <location>
        <begin position="23"/>
        <end position="178"/>
    </location>
</feature>
<reference evidence="2 3" key="1">
    <citation type="submission" date="2018-10" db="EMBL/GenBank/DDBJ databases">
        <title>Genomic Encyclopedia of Archaeal and Bacterial Type Strains, Phase II (KMG-II): from individual species to whole genera.</title>
        <authorList>
            <person name="Goeker M."/>
        </authorList>
    </citation>
    <scope>NUCLEOTIDE SEQUENCE [LARGE SCALE GENOMIC DNA]</scope>
    <source>
        <strain evidence="2 3">DSM 18602</strain>
    </source>
</reference>
<keyword evidence="3" id="KW-1185">Reference proteome</keyword>
<dbReference type="RefSeq" id="WP_121201480.1">
    <property type="nucleotide sequence ID" value="NZ_RBKU01000001.1"/>
</dbReference>
<dbReference type="Proteomes" id="UP000268007">
    <property type="component" value="Unassembled WGS sequence"/>
</dbReference>
<accession>A0A495J8V2</accession>
<evidence type="ECO:0000313" key="3">
    <source>
        <dbReference type="Proteomes" id="UP000268007"/>
    </source>
</evidence>